<dbReference type="GO" id="GO:0004335">
    <property type="term" value="F:galactokinase activity"/>
    <property type="evidence" value="ECO:0007669"/>
    <property type="project" value="UniProtKB-EC"/>
</dbReference>
<evidence type="ECO:0000256" key="3">
    <source>
        <dbReference type="ARBA" id="ARBA00012315"/>
    </source>
</evidence>
<dbReference type="PRINTS" id="PR00473">
    <property type="entry name" value="GALCTOKINASE"/>
</dbReference>
<feature type="domain" description="DUF7918" evidence="15">
    <location>
        <begin position="589"/>
        <end position="789"/>
    </location>
</feature>
<name>A0ABR3A328_9AGAR</name>
<evidence type="ECO:0000256" key="1">
    <source>
        <dbReference type="ARBA" id="ARBA00004947"/>
    </source>
</evidence>
<organism evidence="16 17">
    <name type="scientific">Marasmius tenuissimus</name>
    <dbReference type="NCBI Taxonomy" id="585030"/>
    <lineage>
        <taxon>Eukaryota</taxon>
        <taxon>Fungi</taxon>
        <taxon>Dikarya</taxon>
        <taxon>Basidiomycota</taxon>
        <taxon>Agaricomycotina</taxon>
        <taxon>Agaricomycetes</taxon>
        <taxon>Agaricomycetidae</taxon>
        <taxon>Agaricales</taxon>
        <taxon>Marasmiineae</taxon>
        <taxon>Marasmiaceae</taxon>
        <taxon>Marasmius</taxon>
    </lineage>
</organism>
<comment type="similarity">
    <text evidence="2">Belongs to the GHMP kinase family. GalK subfamily.</text>
</comment>
<dbReference type="SUPFAM" id="SSF54211">
    <property type="entry name" value="Ribosomal protein S5 domain 2-like"/>
    <property type="match status" value="1"/>
</dbReference>
<feature type="compositionally biased region" description="Acidic residues" evidence="11">
    <location>
        <begin position="810"/>
        <end position="822"/>
    </location>
</feature>
<dbReference type="Proteomes" id="UP001437256">
    <property type="component" value="Unassembled WGS sequence"/>
</dbReference>
<dbReference type="InterPro" id="IPR000705">
    <property type="entry name" value="Galactokinase"/>
</dbReference>
<reference evidence="16 17" key="1">
    <citation type="submission" date="2024-05" db="EMBL/GenBank/DDBJ databases">
        <title>A draft genome resource for the thread blight pathogen Marasmius tenuissimus strain MS-2.</title>
        <authorList>
            <person name="Yulfo-Soto G.E."/>
            <person name="Baruah I.K."/>
            <person name="Amoako-Attah I."/>
            <person name="Bukari Y."/>
            <person name="Meinhardt L.W."/>
            <person name="Bailey B.A."/>
            <person name="Cohen S.P."/>
        </authorList>
    </citation>
    <scope>NUCLEOTIDE SEQUENCE [LARGE SCALE GENOMIC DNA]</scope>
    <source>
        <strain evidence="16 17">MS-2</strain>
    </source>
</reference>
<evidence type="ECO:0000256" key="11">
    <source>
        <dbReference type="SAM" id="MobiDB-lite"/>
    </source>
</evidence>
<comment type="catalytic activity">
    <reaction evidence="10">
        <text>alpha-D-galactose + ATP = alpha-D-galactose 1-phosphate + ADP + H(+)</text>
        <dbReference type="Rhea" id="RHEA:13553"/>
        <dbReference type="ChEBI" id="CHEBI:15378"/>
        <dbReference type="ChEBI" id="CHEBI:28061"/>
        <dbReference type="ChEBI" id="CHEBI:30616"/>
        <dbReference type="ChEBI" id="CHEBI:58336"/>
        <dbReference type="ChEBI" id="CHEBI:456216"/>
        <dbReference type="EC" id="2.7.1.6"/>
    </reaction>
    <physiologicalReaction direction="left-to-right" evidence="10">
        <dbReference type="Rhea" id="RHEA:13554"/>
    </physiologicalReaction>
</comment>
<dbReference type="InterPro" id="IPR019741">
    <property type="entry name" value="Galactokinase_CS"/>
</dbReference>
<feature type="compositionally biased region" description="Low complexity" evidence="11">
    <location>
        <begin position="832"/>
        <end position="841"/>
    </location>
</feature>
<evidence type="ECO:0000256" key="6">
    <source>
        <dbReference type="ARBA" id="ARBA00022741"/>
    </source>
</evidence>
<evidence type="ECO:0000259" key="12">
    <source>
        <dbReference type="Pfam" id="PF00288"/>
    </source>
</evidence>
<dbReference type="PRINTS" id="PR00959">
    <property type="entry name" value="MEVGALKINASE"/>
</dbReference>
<dbReference type="PANTHER" id="PTHR10457:SF7">
    <property type="entry name" value="GALACTOKINASE-RELATED"/>
    <property type="match status" value="1"/>
</dbReference>
<dbReference type="InterPro" id="IPR057678">
    <property type="entry name" value="DUF7918"/>
</dbReference>
<protein>
    <recommendedName>
        <fullName evidence="4">Galactokinase</fullName>
        <ecNumber evidence="3">2.7.1.6</ecNumber>
    </recommendedName>
    <alternativeName>
        <fullName evidence="9">Galactose kinase</fullName>
    </alternativeName>
</protein>
<sequence length="841" mass="92144">MSSQQPIPIYTNLNELYGELGTTLNHAQRWNELAENFQKKFGRKPAYIVRAPGRVNLIGEHIDYCLFGVLPAAIEQDILIACAPRAVPTSPQDETHEPGHVTAENAHTKYARQMFAPSQKRRGSVTDGQVNIEEWHLDINKKELRWESYVKAGYYGVLNNYFNGDLNTLPVPVDLLVTGAVPAGSGLSSSAAMVVASTLTFLAVNGKLDANLTETDDSKKISKGELVTMAVANEYRVGVNSGGMDQAASVISIPSAALYISFFPKLDVSPAPLPPGAVFVCANSLVVSDKAVTAKTNYNLRVVETLAAARILARHLNLPIGKDEKLQLREVVGRLVGEVKEEGEMSTEKLIETLKRMDREIEVLKPAKESADGQLGVTMEEMVEKSGLTKEEFHQLYLSWVEVEATHFQLYKRAKHVFSEALRVLQFRQVCLDAAASPSSSSLEVIEKLGNLMNESQKSCNELFQCSCPELNQLTTLAREAGAYGSRLTGAGWGGCTVSIVAEDKVDAFIKQVSETYPLYKSLSGDALREAIFATKPSSGACGFAVSPNFPTPILQATSSFSPHLSHYSGSSMVSFRNISAWITTEHERMLNEYRVIKDTSGKVPTVSCWIPSTAEKNFTVNLQAYQSKKKTKLLAGYLRLDGKSCGCLVLRGENVAKKDRVRLTLEESCLFKFEDVLLTDNDKYRGKSRTGLGEIRITVQLVNSSDNTHMGFYNKRYARITQKRPVHSADKKGIVHVVGFTKCGSKTSKLGRRKPRTSQSVNPVKGASPIVEFVFRYAPHEKLRNDGITRLTAGVKGKKAVITLAKDSDSEDESGSSDSESDSGTSKDSDSEMASASESE</sequence>
<dbReference type="InterPro" id="IPR014721">
    <property type="entry name" value="Ribsml_uS5_D2-typ_fold_subgr"/>
</dbReference>
<keyword evidence="8" id="KW-0067">ATP-binding</keyword>
<evidence type="ECO:0000256" key="5">
    <source>
        <dbReference type="ARBA" id="ARBA00022679"/>
    </source>
</evidence>
<keyword evidence="17" id="KW-1185">Reference proteome</keyword>
<dbReference type="Pfam" id="PF25534">
    <property type="entry name" value="DUF7918"/>
    <property type="match status" value="1"/>
</dbReference>
<evidence type="ECO:0000256" key="9">
    <source>
        <dbReference type="ARBA" id="ARBA00029590"/>
    </source>
</evidence>
<proteinExistence type="inferred from homology"/>
<dbReference type="PANTHER" id="PTHR10457">
    <property type="entry name" value="MEVALONATE KINASE/GALACTOKINASE"/>
    <property type="match status" value="1"/>
</dbReference>
<keyword evidence="5 16" id="KW-0808">Transferase</keyword>
<evidence type="ECO:0000259" key="13">
    <source>
        <dbReference type="Pfam" id="PF08544"/>
    </source>
</evidence>
<dbReference type="Gene3D" id="3.30.230.10">
    <property type="match status" value="1"/>
</dbReference>
<gene>
    <name evidence="16" type="primary">GAL1</name>
    <name evidence="16" type="ORF">AAF712_005181</name>
</gene>
<dbReference type="InterPro" id="IPR013750">
    <property type="entry name" value="GHMP_kinase_C_dom"/>
</dbReference>
<dbReference type="PROSITE" id="PS00106">
    <property type="entry name" value="GALACTOKINASE"/>
    <property type="match status" value="1"/>
</dbReference>
<dbReference type="NCBIfam" id="TIGR00131">
    <property type="entry name" value="gal_kin"/>
    <property type="match status" value="1"/>
</dbReference>
<keyword evidence="6" id="KW-0547">Nucleotide-binding</keyword>
<dbReference type="Gene3D" id="1.20.1440.340">
    <property type="match status" value="1"/>
</dbReference>
<dbReference type="Pfam" id="PF08544">
    <property type="entry name" value="GHMP_kinases_C"/>
    <property type="match status" value="1"/>
</dbReference>
<evidence type="ECO:0000256" key="7">
    <source>
        <dbReference type="ARBA" id="ARBA00022777"/>
    </source>
</evidence>
<feature type="domain" description="GHMP kinase N-terminal" evidence="12">
    <location>
        <begin position="163"/>
        <end position="250"/>
    </location>
</feature>
<dbReference type="Pfam" id="PF00288">
    <property type="entry name" value="GHMP_kinases_N"/>
    <property type="match status" value="1"/>
</dbReference>
<evidence type="ECO:0000256" key="2">
    <source>
        <dbReference type="ARBA" id="ARBA00006566"/>
    </source>
</evidence>
<feature type="domain" description="GHMP kinase C-terminal" evidence="13">
    <location>
        <begin position="446"/>
        <end position="518"/>
    </location>
</feature>
<feature type="domain" description="Galactokinase N-terminal" evidence="14">
    <location>
        <begin position="35"/>
        <end position="84"/>
    </location>
</feature>
<evidence type="ECO:0000313" key="16">
    <source>
        <dbReference type="EMBL" id="KAL0067741.1"/>
    </source>
</evidence>
<dbReference type="InterPro" id="IPR020568">
    <property type="entry name" value="Ribosomal_Su5_D2-typ_SF"/>
</dbReference>
<dbReference type="EMBL" id="JBBXMP010000023">
    <property type="protein sequence ID" value="KAL0067741.1"/>
    <property type="molecule type" value="Genomic_DNA"/>
</dbReference>
<feature type="region of interest" description="Disordered" evidence="11">
    <location>
        <begin position="805"/>
        <end position="841"/>
    </location>
</feature>
<dbReference type="InterPro" id="IPR036554">
    <property type="entry name" value="GHMP_kinase_C_sf"/>
</dbReference>
<comment type="pathway">
    <text evidence="1">Carbohydrate metabolism; galactose metabolism.</text>
</comment>
<accession>A0ABR3A328</accession>
<dbReference type="SUPFAM" id="SSF55060">
    <property type="entry name" value="GHMP Kinase, C-terminal domain"/>
    <property type="match status" value="1"/>
</dbReference>
<evidence type="ECO:0000259" key="15">
    <source>
        <dbReference type="Pfam" id="PF25534"/>
    </source>
</evidence>
<keyword evidence="7" id="KW-0418">Kinase</keyword>
<dbReference type="PROSITE" id="PS00627">
    <property type="entry name" value="GHMP_KINASES_ATP"/>
    <property type="match status" value="1"/>
</dbReference>
<evidence type="ECO:0000256" key="4">
    <source>
        <dbReference type="ARBA" id="ARBA00019487"/>
    </source>
</evidence>
<evidence type="ECO:0000256" key="8">
    <source>
        <dbReference type="ARBA" id="ARBA00022840"/>
    </source>
</evidence>
<dbReference type="EC" id="2.7.1.6" evidence="3"/>
<dbReference type="InterPro" id="IPR006204">
    <property type="entry name" value="GHMP_kinase_N_dom"/>
</dbReference>
<dbReference type="Gene3D" id="3.30.70.3170">
    <property type="match status" value="1"/>
</dbReference>
<evidence type="ECO:0000259" key="14">
    <source>
        <dbReference type="Pfam" id="PF10509"/>
    </source>
</evidence>
<dbReference type="InterPro" id="IPR019539">
    <property type="entry name" value="GalKase_N"/>
</dbReference>
<comment type="caution">
    <text evidence="16">The sequence shown here is derived from an EMBL/GenBank/DDBJ whole genome shotgun (WGS) entry which is preliminary data.</text>
</comment>
<dbReference type="InterPro" id="IPR006203">
    <property type="entry name" value="GHMP_knse_ATP-bd_CS"/>
</dbReference>
<evidence type="ECO:0000313" key="17">
    <source>
        <dbReference type="Proteomes" id="UP001437256"/>
    </source>
</evidence>
<dbReference type="Pfam" id="PF10509">
    <property type="entry name" value="GalKase_gal_bdg"/>
    <property type="match status" value="1"/>
</dbReference>
<evidence type="ECO:0000256" key="10">
    <source>
        <dbReference type="ARBA" id="ARBA00049538"/>
    </source>
</evidence>